<dbReference type="EMBL" id="MDLC01000003">
    <property type="protein sequence ID" value="ODS24860.1"/>
    <property type="molecule type" value="Genomic_DNA"/>
</dbReference>
<name>A0A1D2QTJ4_9GAMM</name>
<dbReference type="PANTHER" id="PTHR35813:SF1">
    <property type="entry name" value="INNER MEMBRANE PROTEIN YBAN"/>
    <property type="match status" value="1"/>
</dbReference>
<dbReference type="PANTHER" id="PTHR35813">
    <property type="entry name" value="INNER MEMBRANE PROTEIN YBAN"/>
    <property type="match status" value="1"/>
</dbReference>
<reference evidence="3 4" key="1">
    <citation type="journal article" date="2016" name="Appl. Environ. Microbiol.">
        <title>Lack of Overt Genome Reduction in the Bryostatin-Producing Bryozoan Symbiont "Candidatus Endobugula sertula".</title>
        <authorList>
            <person name="Miller I.J."/>
            <person name="Vanee N."/>
            <person name="Fong S.S."/>
            <person name="Lim-Fong G.E."/>
            <person name="Kwan J.C."/>
        </authorList>
    </citation>
    <scope>NUCLEOTIDE SEQUENCE [LARGE SCALE GENOMIC DNA]</scope>
    <source>
        <strain evidence="3">AB1-4</strain>
    </source>
</reference>
<feature type="transmembrane region" description="Helical" evidence="2">
    <location>
        <begin position="73"/>
        <end position="89"/>
    </location>
</feature>
<comment type="caution">
    <text evidence="3">The sequence shown here is derived from an EMBL/GenBank/DDBJ whole genome shotgun (WGS) entry which is preliminary data.</text>
</comment>
<feature type="transmembrane region" description="Helical" evidence="2">
    <location>
        <begin position="95"/>
        <end position="113"/>
    </location>
</feature>
<keyword evidence="1 2" id="KW-0472">Membrane</keyword>
<feature type="transmembrane region" description="Helical" evidence="2">
    <location>
        <begin position="12"/>
        <end position="40"/>
    </location>
</feature>
<dbReference type="AlphaFoldDB" id="A0A1D2QTJ4"/>
<keyword evidence="2" id="KW-0812">Transmembrane</keyword>
<dbReference type="Proteomes" id="UP000242502">
    <property type="component" value="Unassembled WGS sequence"/>
</dbReference>
<keyword evidence="1" id="KW-1003">Cell membrane</keyword>
<evidence type="ECO:0000256" key="2">
    <source>
        <dbReference type="SAM" id="Phobius"/>
    </source>
</evidence>
<comment type="subcellular location">
    <subcellularLocation>
        <location evidence="1">Cell inner membrane</location>
        <topology evidence="1">Multi-pass membrane protein</topology>
    </subcellularLocation>
</comment>
<gene>
    <name evidence="3" type="ORF">AB835_00930</name>
</gene>
<evidence type="ECO:0000256" key="1">
    <source>
        <dbReference type="PIRNR" id="PIRNR016789"/>
    </source>
</evidence>
<keyword evidence="1" id="KW-0997">Cell inner membrane</keyword>
<dbReference type="InterPro" id="IPR007401">
    <property type="entry name" value="DUF454"/>
</dbReference>
<proteinExistence type="predicted"/>
<evidence type="ECO:0000313" key="4">
    <source>
        <dbReference type="Proteomes" id="UP000242502"/>
    </source>
</evidence>
<dbReference type="PIRSF" id="PIRSF016789">
    <property type="entry name" value="DUF454"/>
    <property type="match status" value="1"/>
</dbReference>
<keyword evidence="2" id="KW-1133">Transmembrane helix</keyword>
<organism evidence="3 4">
    <name type="scientific">Candidatus Endobugula sertula</name>
    <name type="common">Bugula neritina bacterial symbiont</name>
    <dbReference type="NCBI Taxonomy" id="62101"/>
    <lineage>
        <taxon>Bacteria</taxon>
        <taxon>Pseudomonadati</taxon>
        <taxon>Pseudomonadota</taxon>
        <taxon>Gammaproteobacteria</taxon>
        <taxon>Cellvibrionales</taxon>
        <taxon>Cellvibrionaceae</taxon>
        <taxon>Candidatus Endobugula</taxon>
    </lineage>
</organism>
<protein>
    <recommendedName>
        <fullName evidence="1">Inner membrane protein</fullName>
    </recommendedName>
</protein>
<dbReference type="STRING" id="62101.AB835_00930"/>
<accession>A0A1D2QTJ4</accession>
<dbReference type="GO" id="GO:0005886">
    <property type="term" value="C:plasma membrane"/>
    <property type="evidence" value="ECO:0007669"/>
    <property type="project" value="UniProtKB-SubCell"/>
</dbReference>
<dbReference type="Pfam" id="PF04304">
    <property type="entry name" value="DUF454"/>
    <property type="match status" value="1"/>
</dbReference>
<evidence type="ECO:0000313" key="3">
    <source>
        <dbReference type="EMBL" id="ODS24860.1"/>
    </source>
</evidence>
<sequence length="129" mass="14538">MTNLLYKIIGLLSLALGTLGAFLPILPTTVFVLIAAWCFAKSSPRLYQWLLNNHLFGPIIQQWEIHHCIPPRICLMIIAMVLIFGTISLMLLESLALKILLVVLLTVGIYNVHSFKRQPAKVKTTHHKP</sequence>